<name>A0ABW8SN68_9CLOT</name>
<sequence length="433" mass="50138">MINAKINKINGNVRFHTEIWDQMQFFFKEYNDHQLHGVIYFEDTLERDLIKKAVLLSMDIVPILGSRFVVNKFHAYWKKVHNLNDKDIISFVDCTSKDEEVQRFITKVINEFTGPQLSVRVIRASNKDTLCIIMNHMVCDGAAFKEYLYLLGEIYTRLENGTYSNMKYINGSRSSKQIYKHFKIADKLKIFLLPNEPTKNKNDICFPMSTNQDCCYPFILIHRLSPSRFELLKKYSKKHSVTINDIILAAYYRILYKILNLNRNDSLTIPCMVDLRRYLPNKKASGICNLSSMIMCNIGSDIGNNFEETVRKVSAEMNKKKRAFPGLNGLSTLNLLFKFLPFFTVKKIIKNNYVNPMIGITNIGIIDSSKLIFGKTLVEDAFVSGSIKYPPYFQLAFTSFNNTITFTVNLYGNVVDTDLIEEFFILLDNELQI</sequence>
<dbReference type="EMBL" id="JBJHZX010000019">
    <property type="protein sequence ID" value="MFL0196614.1"/>
    <property type="molecule type" value="Genomic_DNA"/>
</dbReference>
<dbReference type="PANTHER" id="PTHR28037">
    <property type="entry name" value="ALCOHOL O-ACETYLTRANSFERASE 1-RELATED"/>
    <property type="match status" value="1"/>
</dbReference>
<dbReference type="Gene3D" id="3.30.559.30">
    <property type="entry name" value="Nonribosomal peptide synthetase, condensation domain"/>
    <property type="match status" value="1"/>
</dbReference>
<keyword evidence="3" id="KW-1185">Reference proteome</keyword>
<dbReference type="InterPro" id="IPR052058">
    <property type="entry name" value="Alcohol_O-acetyltransferase"/>
</dbReference>
<comment type="caution">
    <text evidence="2">The sequence shown here is derived from an EMBL/GenBank/DDBJ whole genome shotgun (WGS) entry which is preliminary data.</text>
</comment>
<dbReference type="Proteomes" id="UP001623660">
    <property type="component" value="Unassembled WGS sequence"/>
</dbReference>
<dbReference type="InterPro" id="IPR009721">
    <property type="entry name" value="O-acyltransferase_WSD1_C"/>
</dbReference>
<evidence type="ECO:0000259" key="1">
    <source>
        <dbReference type="Pfam" id="PF06974"/>
    </source>
</evidence>
<feature type="domain" description="O-acyltransferase WSD1 C-terminal" evidence="1">
    <location>
        <begin position="289"/>
        <end position="411"/>
    </location>
</feature>
<reference evidence="2 3" key="1">
    <citation type="submission" date="2024-11" db="EMBL/GenBank/DDBJ databases">
        <authorList>
            <person name="Heng Y.C."/>
            <person name="Lim A.C.H."/>
            <person name="Lee J.K.Y."/>
            <person name="Kittelmann S."/>
        </authorList>
    </citation>
    <scope>NUCLEOTIDE SEQUENCE [LARGE SCALE GENOMIC DNA]</scope>
    <source>
        <strain evidence="2 3">WILCCON 0269</strain>
    </source>
</reference>
<protein>
    <submittedName>
        <fullName evidence="2">WS/DGAT domain-containing protein</fullName>
    </submittedName>
</protein>
<dbReference type="SUPFAM" id="SSF52777">
    <property type="entry name" value="CoA-dependent acyltransferases"/>
    <property type="match status" value="2"/>
</dbReference>
<gene>
    <name evidence="2" type="ORF">ACJDU8_13760</name>
</gene>
<dbReference type="RefSeq" id="WP_406792721.1">
    <property type="nucleotide sequence ID" value="NZ_JBJHZX010000019.1"/>
</dbReference>
<evidence type="ECO:0000313" key="3">
    <source>
        <dbReference type="Proteomes" id="UP001623660"/>
    </source>
</evidence>
<accession>A0ABW8SN68</accession>
<evidence type="ECO:0000313" key="2">
    <source>
        <dbReference type="EMBL" id="MFL0196614.1"/>
    </source>
</evidence>
<proteinExistence type="predicted"/>
<organism evidence="2 3">
    <name type="scientific">Candidatus Clostridium eludens</name>
    <dbReference type="NCBI Taxonomy" id="3381663"/>
    <lineage>
        <taxon>Bacteria</taxon>
        <taxon>Bacillati</taxon>
        <taxon>Bacillota</taxon>
        <taxon>Clostridia</taxon>
        <taxon>Eubacteriales</taxon>
        <taxon>Clostridiaceae</taxon>
        <taxon>Clostridium</taxon>
    </lineage>
</organism>
<dbReference type="PANTHER" id="PTHR28037:SF1">
    <property type="entry name" value="ALCOHOL O-ACETYLTRANSFERASE 1-RELATED"/>
    <property type="match status" value="1"/>
</dbReference>
<dbReference type="Pfam" id="PF06974">
    <property type="entry name" value="WS_DGAT_C"/>
    <property type="match status" value="1"/>
</dbReference>